<dbReference type="CDD" id="cd02042">
    <property type="entry name" value="ParAB_family"/>
    <property type="match status" value="1"/>
</dbReference>
<organism evidence="2 3">
    <name type="scientific">Cedecea lapagei</name>
    <dbReference type="NCBI Taxonomy" id="158823"/>
    <lineage>
        <taxon>Bacteria</taxon>
        <taxon>Pseudomonadati</taxon>
        <taxon>Pseudomonadota</taxon>
        <taxon>Gammaproteobacteria</taxon>
        <taxon>Enterobacterales</taxon>
        <taxon>Enterobacteriaceae</taxon>
        <taxon>Cedecea</taxon>
    </lineage>
</organism>
<proteinExistence type="predicted"/>
<dbReference type="PANTHER" id="PTHR13696:SF52">
    <property type="entry name" value="PARA FAMILY PROTEIN CT_582"/>
    <property type="match status" value="1"/>
</dbReference>
<dbReference type="SUPFAM" id="SSF52540">
    <property type="entry name" value="P-loop containing nucleoside triphosphate hydrolases"/>
    <property type="match status" value="1"/>
</dbReference>
<gene>
    <name evidence="2" type="ORF">NCTC11466_00757</name>
</gene>
<name>A0A447UY50_9ENTR</name>
<dbReference type="InterPro" id="IPR002586">
    <property type="entry name" value="CobQ/CobB/MinD/ParA_Nub-bd_dom"/>
</dbReference>
<dbReference type="Proteomes" id="UP000274122">
    <property type="component" value="Chromosome"/>
</dbReference>
<evidence type="ECO:0000313" key="2">
    <source>
        <dbReference type="EMBL" id="VEB95638.1"/>
    </source>
</evidence>
<dbReference type="Gene3D" id="3.40.50.300">
    <property type="entry name" value="P-loop containing nucleotide triphosphate hydrolases"/>
    <property type="match status" value="1"/>
</dbReference>
<dbReference type="InterPro" id="IPR027417">
    <property type="entry name" value="P-loop_NTPase"/>
</dbReference>
<keyword evidence="3" id="KW-1185">Reference proteome</keyword>
<accession>A0A447UY50</accession>
<reference evidence="2 3" key="1">
    <citation type="submission" date="2018-12" db="EMBL/GenBank/DDBJ databases">
        <authorList>
            <consortium name="Pathogen Informatics"/>
        </authorList>
    </citation>
    <scope>NUCLEOTIDE SEQUENCE [LARGE SCALE GENOMIC DNA]</scope>
    <source>
        <strain evidence="2 3">NCTC11466</strain>
    </source>
</reference>
<feature type="domain" description="CobQ/CobB/MinD/ParA nucleotide binding" evidence="1">
    <location>
        <begin position="3"/>
        <end position="91"/>
    </location>
</feature>
<dbReference type="KEGG" id="clap:NCTC11466_00757"/>
<dbReference type="AlphaFoldDB" id="A0A447UY50"/>
<evidence type="ECO:0000259" key="1">
    <source>
        <dbReference type="Pfam" id="PF01656"/>
    </source>
</evidence>
<protein>
    <submittedName>
        <fullName evidence="2">Septum formation inhibitor-activating ATPase</fullName>
    </submittedName>
</protein>
<dbReference type="RefSeq" id="WP_126354904.1">
    <property type="nucleotide sequence ID" value="NZ_LR134201.1"/>
</dbReference>
<dbReference type="EMBL" id="LR134201">
    <property type="protein sequence ID" value="VEB95638.1"/>
    <property type="molecule type" value="Genomic_DNA"/>
</dbReference>
<dbReference type="OrthoDB" id="69313at2"/>
<evidence type="ECO:0000313" key="3">
    <source>
        <dbReference type="Proteomes" id="UP000274122"/>
    </source>
</evidence>
<dbReference type="Pfam" id="PF01656">
    <property type="entry name" value="CbiA"/>
    <property type="match status" value="1"/>
</dbReference>
<sequence length="202" mass="23005">MRIVVAQHKGGVGKTTLAVHVAGVLKSEYYKSYLIDCDSQGDAFRFFSGAVPQSSLEHKRGMDNVDVLWNPERLKMSNKNAFSGYEHIVVDIDTRIENALSVILEINPDIVLLPVSNQFLSLSHAEDSVALIQKCEGIFGYKVKKLIVGMGTHFTTEKLQGYERLNIDYISDFDRCHSERKYIWDLDDEYEYLYGVFKLGVR</sequence>
<dbReference type="InterPro" id="IPR050678">
    <property type="entry name" value="DNA_Partitioning_ATPase"/>
</dbReference>
<dbReference type="PANTHER" id="PTHR13696">
    <property type="entry name" value="P-LOOP CONTAINING NUCLEOSIDE TRIPHOSPHATE HYDROLASE"/>
    <property type="match status" value="1"/>
</dbReference>